<protein>
    <recommendedName>
        <fullName evidence="9">Tr-type G domain-containing protein</fullName>
    </recommendedName>
</protein>
<dbReference type="Gene3D" id="2.40.30.10">
    <property type="entry name" value="Translation factors"/>
    <property type="match status" value="2"/>
</dbReference>
<keyword evidence="5" id="KW-0863">Zinc-finger</keyword>
<dbReference type="PROSITE" id="PS01358">
    <property type="entry name" value="ZF_RANBP2_1"/>
    <property type="match status" value="1"/>
</dbReference>
<dbReference type="Pfam" id="PF22594">
    <property type="entry name" value="GTP-eEF1A_C"/>
    <property type="match status" value="1"/>
</dbReference>
<dbReference type="InterPro" id="IPR009000">
    <property type="entry name" value="Transl_B-barrel_sf"/>
</dbReference>
<accession>A0A835S4E3</accession>
<evidence type="ECO:0000256" key="5">
    <source>
        <dbReference type="ARBA" id="ARBA00022771"/>
    </source>
</evidence>
<dbReference type="InterPro" id="IPR054696">
    <property type="entry name" value="GTP-eEF1A_C"/>
</dbReference>
<comment type="caution">
    <text evidence="10">The sequence shown here is derived from an EMBL/GenBank/DDBJ whole genome shotgun (WGS) entry which is preliminary data.</text>
</comment>
<dbReference type="PRINTS" id="PR00315">
    <property type="entry name" value="ELONGATNFCT"/>
</dbReference>
<evidence type="ECO:0000256" key="6">
    <source>
        <dbReference type="ARBA" id="ARBA00022833"/>
    </source>
</evidence>
<dbReference type="GO" id="GO:0003924">
    <property type="term" value="F:GTPase activity"/>
    <property type="evidence" value="ECO:0007669"/>
    <property type="project" value="InterPro"/>
</dbReference>
<name>A0A835S4E3_VANPL</name>
<dbReference type="Gene3D" id="3.40.50.300">
    <property type="entry name" value="P-loop containing nucleotide triphosphate hydrolases"/>
    <property type="match status" value="1"/>
</dbReference>
<dbReference type="SUPFAM" id="SSF52540">
    <property type="entry name" value="P-loop containing nucleoside triphosphate hydrolases"/>
    <property type="match status" value="1"/>
</dbReference>
<evidence type="ECO:0000256" key="7">
    <source>
        <dbReference type="ARBA" id="ARBA00023134"/>
    </source>
</evidence>
<organism evidence="10 11">
    <name type="scientific">Vanilla planifolia</name>
    <name type="common">Vanilla</name>
    <dbReference type="NCBI Taxonomy" id="51239"/>
    <lineage>
        <taxon>Eukaryota</taxon>
        <taxon>Viridiplantae</taxon>
        <taxon>Streptophyta</taxon>
        <taxon>Embryophyta</taxon>
        <taxon>Tracheophyta</taxon>
        <taxon>Spermatophyta</taxon>
        <taxon>Magnoliopsida</taxon>
        <taxon>Liliopsida</taxon>
        <taxon>Asparagales</taxon>
        <taxon>Orchidaceae</taxon>
        <taxon>Vanilloideae</taxon>
        <taxon>Vanilleae</taxon>
        <taxon>Vanilla</taxon>
    </lineage>
</organism>
<evidence type="ECO:0000256" key="1">
    <source>
        <dbReference type="ARBA" id="ARBA00003982"/>
    </source>
</evidence>
<dbReference type="Proteomes" id="UP000639772">
    <property type="component" value="Chromosome 1"/>
</dbReference>
<sequence>MSIIFLAMPRKTNYKLYFDDDYDDGYNAYDDYDGYDDYGSNPLPKVDDKISQRDVALNKPVLWSCSICTYDNDESLVCCEICGVLRDPLVASGKLGESNAPAKTVSNASEENESKKPKSNNGIVAKPLVSLSKAKRQLEHSFVSVTKVGQLDETNGNNAVVIKDAPLALASNLDNLKLNSNSMGSRKEKLVDDYKPEKRNLLSQEQGIHDQLNLAVVGHVDSGKSTLCGRLLHLLGRISKKEMHKYEKEAKEKGKGSFAYAWAMDESTDERERGVTMTVAVAYFESKKYKVVLLDSPGHKDFVPNMISGATQADAAILVVDASVGSFEAAVNKMDLVGYKKERFDFIKMQLGTFLRTCGFKESSMNWIPLSAMENQNLVTAASDARLSSCCCVTFTNVIILSTKLQVIVMPSRALATVRSIERDSSPSNSAKAGDNVAVSLSGIDPIHLMTGCVLCHPDFPVAMATKLELKILVLDISMPIIAGSQIEFYVHHVKEAARVVRIVSLLDQKTGKISKNRPKGPQIQAKCYNRGENINEMVDLDAAVCVEEFARCKALGRVFLRSLGNTVAVGIVTKVLEPKLGPG</sequence>
<dbReference type="InterPro" id="IPR009001">
    <property type="entry name" value="Transl_elong_EF1A/Init_IF2_C"/>
</dbReference>
<dbReference type="FunFam" id="2.40.30.10:FF:000060">
    <property type="entry name" value="elongation factor 1-alpha isoform X4"/>
    <property type="match status" value="1"/>
</dbReference>
<dbReference type="InterPro" id="IPR027417">
    <property type="entry name" value="P-loop_NTPase"/>
</dbReference>
<dbReference type="GO" id="GO:0008270">
    <property type="term" value="F:zinc ion binding"/>
    <property type="evidence" value="ECO:0007669"/>
    <property type="project" value="UniProtKB-KW"/>
</dbReference>
<keyword evidence="7" id="KW-0342">GTP-binding</keyword>
<comment type="similarity">
    <text evidence="2">Belongs to the TRAFAC class translation factor GTPase superfamily. Classic translation factor GTPase family. EF-Tu/EF-1A subfamily.</text>
</comment>
<dbReference type="InterPro" id="IPR036443">
    <property type="entry name" value="Znf_RanBP2_sf"/>
</dbReference>
<reference evidence="10 11" key="1">
    <citation type="journal article" date="2020" name="Nat. Food">
        <title>A phased Vanilla planifolia genome enables genetic improvement of flavour and production.</title>
        <authorList>
            <person name="Hasing T."/>
            <person name="Tang H."/>
            <person name="Brym M."/>
            <person name="Khazi F."/>
            <person name="Huang T."/>
            <person name="Chambers A.H."/>
        </authorList>
    </citation>
    <scope>NUCLEOTIDE SEQUENCE [LARGE SCALE GENOMIC DNA]</scope>
    <source>
        <tissue evidence="10">Leaf</tissue>
    </source>
</reference>
<dbReference type="Pfam" id="PF00009">
    <property type="entry name" value="GTP_EFTU"/>
    <property type="match status" value="1"/>
</dbReference>
<dbReference type="SUPFAM" id="SSF90209">
    <property type="entry name" value="Ran binding protein zinc finger-like"/>
    <property type="match status" value="1"/>
</dbReference>
<dbReference type="GO" id="GO:0005525">
    <property type="term" value="F:GTP binding"/>
    <property type="evidence" value="ECO:0007669"/>
    <property type="project" value="UniProtKB-KW"/>
</dbReference>
<dbReference type="PROSITE" id="PS51722">
    <property type="entry name" value="G_TR_2"/>
    <property type="match status" value="1"/>
</dbReference>
<evidence type="ECO:0000259" key="9">
    <source>
        <dbReference type="PROSITE" id="PS51722"/>
    </source>
</evidence>
<comment type="function">
    <text evidence="1">This protein promotes the GTP-dependent binding of aminoacyl-tRNA to the A-site of ribosomes during protein biosynthesis.</text>
</comment>
<dbReference type="InterPro" id="IPR000795">
    <property type="entry name" value="T_Tr_GTP-bd_dom"/>
</dbReference>
<feature type="domain" description="Tr-type G" evidence="9">
    <location>
        <begin position="209"/>
        <end position="415"/>
    </location>
</feature>
<keyword evidence="6" id="KW-0862">Zinc</keyword>
<keyword evidence="3" id="KW-0479">Metal-binding</keyword>
<dbReference type="InterPro" id="IPR050100">
    <property type="entry name" value="TRAFAC_GTPase_members"/>
</dbReference>
<dbReference type="OrthoDB" id="342024at2759"/>
<proteinExistence type="inferred from homology"/>
<evidence type="ECO:0000313" key="10">
    <source>
        <dbReference type="EMBL" id="KAG0503751.1"/>
    </source>
</evidence>
<evidence type="ECO:0000256" key="3">
    <source>
        <dbReference type="ARBA" id="ARBA00022723"/>
    </source>
</evidence>
<evidence type="ECO:0000256" key="2">
    <source>
        <dbReference type="ARBA" id="ARBA00007249"/>
    </source>
</evidence>
<keyword evidence="4" id="KW-0547">Nucleotide-binding</keyword>
<dbReference type="InterPro" id="IPR001876">
    <property type="entry name" value="Znf_RanBP2"/>
</dbReference>
<evidence type="ECO:0000313" key="11">
    <source>
        <dbReference type="Proteomes" id="UP000639772"/>
    </source>
</evidence>
<dbReference type="PANTHER" id="PTHR23115">
    <property type="entry name" value="TRANSLATION FACTOR"/>
    <property type="match status" value="1"/>
</dbReference>
<dbReference type="SUPFAM" id="SSF50465">
    <property type="entry name" value="EF-Tu/eEF-1alpha/eIF2-gamma C-terminal domain"/>
    <property type="match status" value="1"/>
</dbReference>
<dbReference type="SUPFAM" id="SSF50447">
    <property type="entry name" value="Translation proteins"/>
    <property type="match status" value="1"/>
</dbReference>
<dbReference type="AlphaFoldDB" id="A0A835S4E3"/>
<evidence type="ECO:0000256" key="4">
    <source>
        <dbReference type="ARBA" id="ARBA00022741"/>
    </source>
</evidence>
<evidence type="ECO:0000256" key="8">
    <source>
        <dbReference type="SAM" id="MobiDB-lite"/>
    </source>
</evidence>
<gene>
    <name evidence="10" type="ORF">HPP92_003823</name>
</gene>
<dbReference type="EMBL" id="JADCNM010000001">
    <property type="protein sequence ID" value="KAG0503751.1"/>
    <property type="molecule type" value="Genomic_DNA"/>
</dbReference>
<feature type="region of interest" description="Disordered" evidence="8">
    <location>
        <begin position="96"/>
        <end position="122"/>
    </location>
</feature>